<dbReference type="AlphaFoldDB" id="A0A501PH62"/>
<organism evidence="3 4">
    <name type="scientific">Emcibacter nanhaiensis</name>
    <dbReference type="NCBI Taxonomy" id="1505037"/>
    <lineage>
        <taxon>Bacteria</taxon>
        <taxon>Pseudomonadati</taxon>
        <taxon>Pseudomonadota</taxon>
        <taxon>Alphaproteobacteria</taxon>
        <taxon>Emcibacterales</taxon>
        <taxon>Emcibacteraceae</taxon>
        <taxon>Emcibacter</taxon>
    </lineage>
</organism>
<dbReference type="EMBL" id="VFIY01000014">
    <property type="protein sequence ID" value="TPD59341.1"/>
    <property type="molecule type" value="Genomic_DNA"/>
</dbReference>
<evidence type="ECO:0000259" key="2">
    <source>
        <dbReference type="Pfam" id="PF02371"/>
    </source>
</evidence>
<evidence type="ECO:0000259" key="1">
    <source>
        <dbReference type="Pfam" id="PF01548"/>
    </source>
</evidence>
<dbReference type="PANTHER" id="PTHR33055">
    <property type="entry name" value="TRANSPOSASE FOR INSERTION SEQUENCE ELEMENT IS1111A"/>
    <property type="match status" value="1"/>
</dbReference>
<accession>A0A501PH62</accession>
<sequence length="380" mass="42783">MDIYIGLDISLADTHICIVDQDGAILEETVSETEPSAIFTAVEGYQGYIKRVGLEASSLGSWLHDELSSFDLPVIVVDARHMRASLEAQRNKTDKNDARGIAQMMRMGWYCPVHVKSPESQRLRVLLNNRRTLKRKLVDMENHIRGTLRAFGLKMGKIARGAFEDRARELMDGHEPELMFYIDTMLAVRNNLLEGYSRLHKCVLEIVKSDPVCRRFMTVPGVGPIAALSFRAAIDDPCRFKSSRTVGAYLGLTNRRWQSGTIDREGRITKQGDREVRTALCEAAASLLLRSQKWTAVKAWGLRLAKRTSMMNAIVAVARKLAVILHRMWLDGSTFRTGRGAKLVGRMHLTPPRMVKQAAQEMAREMAEKTARRGHKPQPA</sequence>
<dbReference type="GO" id="GO:0006313">
    <property type="term" value="P:DNA transposition"/>
    <property type="evidence" value="ECO:0007669"/>
    <property type="project" value="InterPro"/>
</dbReference>
<dbReference type="Pfam" id="PF02371">
    <property type="entry name" value="Transposase_20"/>
    <property type="match status" value="1"/>
</dbReference>
<protein>
    <submittedName>
        <fullName evidence="3">IS110 family transposase</fullName>
    </submittedName>
</protein>
<dbReference type="InterPro" id="IPR047650">
    <property type="entry name" value="Transpos_IS110"/>
</dbReference>
<comment type="caution">
    <text evidence="3">The sequence shown here is derived from an EMBL/GenBank/DDBJ whole genome shotgun (WGS) entry which is preliminary data.</text>
</comment>
<dbReference type="GO" id="GO:0004803">
    <property type="term" value="F:transposase activity"/>
    <property type="evidence" value="ECO:0007669"/>
    <property type="project" value="InterPro"/>
</dbReference>
<dbReference type="Pfam" id="PF01548">
    <property type="entry name" value="DEDD_Tnp_IS110"/>
    <property type="match status" value="1"/>
</dbReference>
<dbReference type="GO" id="GO:0003677">
    <property type="term" value="F:DNA binding"/>
    <property type="evidence" value="ECO:0007669"/>
    <property type="project" value="InterPro"/>
</dbReference>
<gene>
    <name evidence="3" type="ORF">FIV46_11130</name>
</gene>
<evidence type="ECO:0000313" key="3">
    <source>
        <dbReference type="EMBL" id="TPD59341.1"/>
    </source>
</evidence>
<dbReference type="InterPro" id="IPR003346">
    <property type="entry name" value="Transposase_20"/>
</dbReference>
<evidence type="ECO:0000313" key="4">
    <source>
        <dbReference type="Proteomes" id="UP000319148"/>
    </source>
</evidence>
<name>A0A501PH62_9PROT</name>
<dbReference type="PANTHER" id="PTHR33055:SF3">
    <property type="entry name" value="PUTATIVE TRANSPOSASE FOR IS117-RELATED"/>
    <property type="match status" value="1"/>
</dbReference>
<reference evidence="4" key="1">
    <citation type="submission" date="2019-06" db="EMBL/GenBank/DDBJ databases">
        <title>The complete genome of Emcibacter congregatus ZYLT.</title>
        <authorList>
            <person name="Zhao Z."/>
        </authorList>
    </citation>
    <scope>NUCLEOTIDE SEQUENCE [LARGE SCALE GENOMIC DNA]</scope>
    <source>
        <strain evidence="4">MCCC 1A06723</strain>
    </source>
</reference>
<dbReference type="Proteomes" id="UP000319148">
    <property type="component" value="Unassembled WGS sequence"/>
</dbReference>
<dbReference type="OrthoDB" id="7410629at2"/>
<dbReference type="NCBIfam" id="NF033542">
    <property type="entry name" value="transpos_IS110"/>
    <property type="match status" value="1"/>
</dbReference>
<feature type="domain" description="Transposase IS116/IS110/IS902 C-terminal" evidence="2">
    <location>
        <begin position="213"/>
        <end position="294"/>
    </location>
</feature>
<dbReference type="RefSeq" id="WP_139941005.1">
    <property type="nucleotide sequence ID" value="NZ_VFIY01000014.1"/>
</dbReference>
<dbReference type="InterPro" id="IPR002525">
    <property type="entry name" value="Transp_IS110-like_N"/>
</dbReference>
<feature type="domain" description="Transposase IS110-like N-terminal" evidence="1">
    <location>
        <begin position="5"/>
        <end position="150"/>
    </location>
</feature>
<proteinExistence type="predicted"/>
<keyword evidence="4" id="KW-1185">Reference proteome</keyword>